<organism evidence="4 5">
    <name type="scientific">Kurthia gibsonii</name>
    <dbReference type="NCBI Taxonomy" id="33946"/>
    <lineage>
        <taxon>Bacteria</taxon>
        <taxon>Bacillati</taxon>
        <taxon>Bacillota</taxon>
        <taxon>Bacilli</taxon>
        <taxon>Bacillales</taxon>
        <taxon>Caryophanaceae</taxon>
        <taxon>Kurthia</taxon>
    </lineage>
</organism>
<keyword evidence="2" id="KW-0804">Transcription</keyword>
<dbReference type="InterPro" id="IPR008308">
    <property type="entry name" value="YpbB-like"/>
</dbReference>
<dbReference type="SUPFAM" id="SSF46894">
    <property type="entry name" value="C-terminal effector domain of the bipartite response regulators"/>
    <property type="match status" value="1"/>
</dbReference>
<keyword evidence="5" id="KW-1185">Reference proteome</keyword>
<dbReference type="InterPro" id="IPR016032">
    <property type="entry name" value="Sig_transdc_resp-reg_C-effctor"/>
</dbReference>
<accession>A0ABU9LJL0</accession>
<dbReference type="RefSeq" id="WP_342302612.1">
    <property type="nucleotide sequence ID" value="NZ_JBCEWA010000001.1"/>
</dbReference>
<dbReference type="Proteomes" id="UP001398420">
    <property type="component" value="Unassembled WGS sequence"/>
</dbReference>
<evidence type="ECO:0000259" key="3">
    <source>
        <dbReference type="Pfam" id="PF14493"/>
    </source>
</evidence>
<gene>
    <name evidence="4" type="ORF">AAF454_02040</name>
</gene>
<name>A0ABU9LJL0_9BACL</name>
<dbReference type="Pfam" id="PF14493">
    <property type="entry name" value="HTH_40"/>
    <property type="match status" value="1"/>
</dbReference>
<proteinExistence type="predicted"/>
<protein>
    <submittedName>
        <fullName evidence="4">Helix-turn-helix domain-containing protein</fullName>
    </submittedName>
</protein>
<dbReference type="PIRSF" id="PIRSF021350">
    <property type="entry name" value="UCP021350"/>
    <property type="match status" value="1"/>
</dbReference>
<sequence length="338" mass="39955">MFFEQLLLHILQKYDGQRTVFSAYHLLKGKKSGQTIQDVGLFQLQPYFNLFPRLTKEKFYTQIQHLEQKNKITISEDEHVHVLVAPHLTFDGLDGWHLRGGEHVFFDRFQLVVQTISNLRMQESRFLPIVRDERVQQFVRQYLTWLHYQEEKQQHAFIEAFHQLLEELPVTEQEKNIFMYRLSGFQQIGWTWQQLKEQTNSSELDLQLQYVHTLHHMIRFIEEHVIALFEPLLYQVRVQTVLTASTQQTANLLMQGMNMEQIAQIRRLKMSTIEDHIAEIAMNVQTFPIEQFVPNEIRLAIEAVVSEVGSKKLRPIKEKIPEASYFQIRLVLARAGGV</sequence>
<feature type="domain" description="Helicase Helix-turn-helix" evidence="3">
    <location>
        <begin position="245"/>
        <end position="332"/>
    </location>
</feature>
<dbReference type="EMBL" id="JBCEWA010000001">
    <property type="protein sequence ID" value="MEL5987203.1"/>
    <property type="molecule type" value="Genomic_DNA"/>
</dbReference>
<keyword evidence="1" id="KW-0805">Transcription regulation</keyword>
<evidence type="ECO:0000256" key="1">
    <source>
        <dbReference type="ARBA" id="ARBA00023015"/>
    </source>
</evidence>
<evidence type="ECO:0000313" key="4">
    <source>
        <dbReference type="EMBL" id="MEL5987203.1"/>
    </source>
</evidence>
<evidence type="ECO:0000256" key="2">
    <source>
        <dbReference type="ARBA" id="ARBA00023163"/>
    </source>
</evidence>
<dbReference type="InterPro" id="IPR029491">
    <property type="entry name" value="Helicase_HTH"/>
</dbReference>
<evidence type="ECO:0000313" key="5">
    <source>
        <dbReference type="Proteomes" id="UP001398420"/>
    </source>
</evidence>
<reference evidence="4 5" key="1">
    <citation type="submission" date="2024-04" db="EMBL/GenBank/DDBJ databases">
        <authorList>
            <person name="Wu Y.S."/>
            <person name="Zhang L."/>
        </authorList>
    </citation>
    <scope>NUCLEOTIDE SEQUENCE [LARGE SCALE GENOMIC DNA]</scope>
    <source>
        <strain evidence="4 5">KG-01</strain>
    </source>
</reference>
<comment type="caution">
    <text evidence="4">The sequence shown here is derived from an EMBL/GenBank/DDBJ whole genome shotgun (WGS) entry which is preliminary data.</text>
</comment>